<gene>
    <name evidence="1" type="ORF">CLV51_10658</name>
</gene>
<evidence type="ECO:0000313" key="1">
    <source>
        <dbReference type="EMBL" id="PSL44193.1"/>
    </source>
</evidence>
<dbReference type="RefSeq" id="WP_158267126.1">
    <property type="nucleotide sequence ID" value="NZ_PYAW01000006.1"/>
</dbReference>
<name>A0A2P8HD80_CHINA</name>
<protein>
    <submittedName>
        <fullName evidence="1">Uncharacterized protein</fullName>
    </submittedName>
</protein>
<accession>A0A2P8HD80</accession>
<organism evidence="1 2">
    <name type="scientific">Chitinophaga niastensis</name>
    <dbReference type="NCBI Taxonomy" id="536980"/>
    <lineage>
        <taxon>Bacteria</taxon>
        <taxon>Pseudomonadati</taxon>
        <taxon>Bacteroidota</taxon>
        <taxon>Chitinophagia</taxon>
        <taxon>Chitinophagales</taxon>
        <taxon>Chitinophagaceae</taxon>
        <taxon>Chitinophaga</taxon>
    </lineage>
</organism>
<dbReference type="Proteomes" id="UP000240971">
    <property type="component" value="Unassembled WGS sequence"/>
</dbReference>
<sequence>MIQTQQLQLTVFHCSLLFNDMADYITAHSIAMPVLQSPARRIFITGKFRLDD</sequence>
<reference evidence="1 2" key="1">
    <citation type="submission" date="2018-03" db="EMBL/GenBank/DDBJ databases">
        <title>Genomic Encyclopedia of Archaeal and Bacterial Type Strains, Phase II (KMG-II): from individual species to whole genera.</title>
        <authorList>
            <person name="Goeker M."/>
        </authorList>
    </citation>
    <scope>NUCLEOTIDE SEQUENCE [LARGE SCALE GENOMIC DNA]</scope>
    <source>
        <strain evidence="1 2">DSM 24859</strain>
    </source>
</reference>
<evidence type="ECO:0000313" key="2">
    <source>
        <dbReference type="Proteomes" id="UP000240971"/>
    </source>
</evidence>
<keyword evidence="2" id="KW-1185">Reference proteome</keyword>
<comment type="caution">
    <text evidence="1">The sequence shown here is derived from an EMBL/GenBank/DDBJ whole genome shotgun (WGS) entry which is preliminary data.</text>
</comment>
<proteinExistence type="predicted"/>
<dbReference type="EMBL" id="PYAW01000006">
    <property type="protein sequence ID" value="PSL44193.1"/>
    <property type="molecule type" value="Genomic_DNA"/>
</dbReference>
<dbReference type="AlphaFoldDB" id="A0A2P8HD80"/>